<dbReference type="AlphaFoldDB" id="A0A858RBT4"/>
<keyword evidence="5" id="KW-1185">Reference proteome</keyword>
<gene>
    <name evidence="4" type="ORF">HHL28_09985</name>
</gene>
<dbReference type="Pfam" id="PF01370">
    <property type="entry name" value="Epimerase"/>
    <property type="match status" value="1"/>
</dbReference>
<evidence type="ECO:0000313" key="4">
    <source>
        <dbReference type="EMBL" id="QJE74854.1"/>
    </source>
</evidence>
<dbReference type="InterPro" id="IPR036291">
    <property type="entry name" value="NAD(P)-bd_dom_sf"/>
</dbReference>
<dbReference type="KEGG" id="acru:HHL28_09985"/>
<dbReference type="Gene3D" id="3.40.50.720">
    <property type="entry name" value="NAD(P)-binding Rossmann-like Domain"/>
    <property type="match status" value="1"/>
</dbReference>
<dbReference type="EMBL" id="CP051775">
    <property type="protein sequence ID" value="QJE74854.1"/>
    <property type="molecule type" value="Genomic_DNA"/>
</dbReference>
<evidence type="ECO:0000259" key="3">
    <source>
        <dbReference type="Pfam" id="PF01370"/>
    </source>
</evidence>
<accession>A0A858RBT4</accession>
<reference evidence="4" key="1">
    <citation type="submission" date="2020-04" db="EMBL/GenBank/DDBJ databases">
        <title>A desert anoxygenic phototrophic bacterium fixes CO2 using RubisCO under aerobic conditions.</title>
        <authorList>
            <person name="Tang K."/>
        </authorList>
    </citation>
    <scope>NUCLEOTIDE SEQUENCE [LARGE SCALE GENOMIC DNA]</scope>
    <source>
        <strain evidence="4">MIMtkB3</strain>
    </source>
</reference>
<evidence type="ECO:0000256" key="2">
    <source>
        <dbReference type="ARBA" id="ARBA00007637"/>
    </source>
</evidence>
<comment type="similarity">
    <text evidence="2">Belongs to the NAD(P)-dependent epimerase/dehydratase family.</text>
</comment>
<organism evidence="4 5">
    <name type="scientific">Aerophototrophica crusticola</name>
    <dbReference type="NCBI Taxonomy" id="1709002"/>
    <lineage>
        <taxon>Bacteria</taxon>
        <taxon>Pseudomonadati</taxon>
        <taxon>Pseudomonadota</taxon>
        <taxon>Alphaproteobacteria</taxon>
        <taxon>Rhodospirillales</taxon>
        <taxon>Rhodospirillaceae</taxon>
        <taxon>Aerophototrophica</taxon>
    </lineage>
</organism>
<feature type="domain" description="NAD-dependent epimerase/dehydratase" evidence="3">
    <location>
        <begin position="1"/>
        <end position="208"/>
    </location>
</feature>
<dbReference type="InterPro" id="IPR001509">
    <property type="entry name" value="Epimerase_deHydtase"/>
</dbReference>
<evidence type="ECO:0000256" key="1">
    <source>
        <dbReference type="ARBA" id="ARBA00005125"/>
    </source>
</evidence>
<comment type="pathway">
    <text evidence="1">Bacterial outer membrane biogenesis; LPS O-antigen biosynthesis.</text>
</comment>
<evidence type="ECO:0000313" key="5">
    <source>
        <dbReference type="Proteomes" id="UP000501891"/>
    </source>
</evidence>
<proteinExistence type="inferred from homology"/>
<sequence length="291" mass="31155">MVIGASGFLGAHVARRLDALGAQVFALSRSVPDLGGGITNHRCDASDEGQVRAAFADIRPDVVYHLTSDSRGGREVELIPDSLRNDVAATLNVLLEAHRQKTPRIVLTASMEEPMGDAGTAVPSSPYAAAKWVTAGYARMLAALHGLPVVVLRLMMTYGPGQKDYKVIPATIRALLKGEAATLSSGVRPVDWVYVDEVTDAFVRAALVQGVGAESIDVGTGRLATVRDVASLIGEITGRQDLLRFGALGDRPMEMVRAAQTEPAERLLGWKANTDLRAGLEKTVAWYRDRL</sequence>
<protein>
    <submittedName>
        <fullName evidence="4">NAD(P)-dependent oxidoreductase</fullName>
    </submittedName>
</protein>
<dbReference type="PANTHER" id="PTHR43000">
    <property type="entry name" value="DTDP-D-GLUCOSE 4,6-DEHYDRATASE-RELATED"/>
    <property type="match status" value="1"/>
</dbReference>
<name>A0A858RBT4_9PROT</name>
<dbReference type="SUPFAM" id="SSF51735">
    <property type="entry name" value="NAD(P)-binding Rossmann-fold domains"/>
    <property type="match status" value="1"/>
</dbReference>
<dbReference type="Proteomes" id="UP000501891">
    <property type="component" value="Chromosome"/>
</dbReference>